<dbReference type="PROSITE" id="PS00640">
    <property type="entry name" value="THIOL_PROTEASE_ASN"/>
    <property type="match status" value="1"/>
</dbReference>
<dbReference type="CDD" id="cd02248">
    <property type="entry name" value="Peptidase_C1A"/>
    <property type="match status" value="1"/>
</dbReference>
<gene>
    <name evidence="7" type="ORF">GH714_034682</name>
</gene>
<dbReference type="Pfam" id="PF00112">
    <property type="entry name" value="Peptidase_C1"/>
    <property type="match status" value="2"/>
</dbReference>
<dbReference type="EMBL" id="JAAGAX010000006">
    <property type="protein sequence ID" value="KAF2312438.1"/>
    <property type="molecule type" value="Genomic_DNA"/>
</dbReference>
<dbReference type="SUPFAM" id="SSF54001">
    <property type="entry name" value="Cysteine proteinases"/>
    <property type="match status" value="2"/>
</dbReference>
<sequence length="176" mass="18835">MKAAAKQPVAVAIDAGGFEFQFYSSGIFTGSCGTELDHGVAAVGTVQHQRGSQPCSQDNGYEDVPANNEAALMKAVAKKPVAVAIDAGVFEFQFYSSGIFTGSCGTELDHGVAAVYGENNGMKYWLVKNSWGIGWGEEGYIRMRNNVDAKGRPVALQCKHLTLLHEVLDCQKPSNN</sequence>
<dbReference type="SMART" id="SM00645">
    <property type="entry name" value="Pept_C1"/>
    <property type="match status" value="1"/>
</dbReference>
<proteinExistence type="inferred from homology"/>
<evidence type="ECO:0000259" key="6">
    <source>
        <dbReference type="SMART" id="SM00645"/>
    </source>
</evidence>
<evidence type="ECO:0000313" key="8">
    <source>
        <dbReference type="Proteomes" id="UP000467840"/>
    </source>
</evidence>
<dbReference type="InterPro" id="IPR013128">
    <property type="entry name" value="Peptidase_C1A"/>
</dbReference>
<organism evidence="7 8">
    <name type="scientific">Hevea brasiliensis</name>
    <name type="common">Para rubber tree</name>
    <name type="synonym">Siphonia brasiliensis</name>
    <dbReference type="NCBI Taxonomy" id="3981"/>
    <lineage>
        <taxon>Eukaryota</taxon>
        <taxon>Viridiplantae</taxon>
        <taxon>Streptophyta</taxon>
        <taxon>Embryophyta</taxon>
        <taxon>Tracheophyta</taxon>
        <taxon>Spermatophyta</taxon>
        <taxon>Magnoliopsida</taxon>
        <taxon>eudicotyledons</taxon>
        <taxon>Gunneridae</taxon>
        <taxon>Pentapetalae</taxon>
        <taxon>rosids</taxon>
        <taxon>fabids</taxon>
        <taxon>Malpighiales</taxon>
        <taxon>Euphorbiaceae</taxon>
        <taxon>Crotonoideae</taxon>
        <taxon>Micrandreae</taxon>
        <taxon>Hevea</taxon>
    </lineage>
</organism>
<protein>
    <recommendedName>
        <fullName evidence="6">Peptidase C1A papain C-terminal domain-containing protein</fullName>
    </recommendedName>
</protein>
<evidence type="ECO:0000256" key="3">
    <source>
        <dbReference type="ARBA" id="ARBA00022801"/>
    </source>
</evidence>
<feature type="domain" description="Peptidase C1A papain C-terminal" evidence="6">
    <location>
        <begin position="9"/>
        <end position="157"/>
    </location>
</feature>
<dbReference type="GO" id="GO:0008234">
    <property type="term" value="F:cysteine-type peptidase activity"/>
    <property type="evidence" value="ECO:0007669"/>
    <property type="project" value="UniProtKB-KW"/>
</dbReference>
<accession>A0A6A6MJ69</accession>
<dbReference type="Gene3D" id="3.90.70.10">
    <property type="entry name" value="Cysteine proteinases"/>
    <property type="match status" value="2"/>
</dbReference>
<dbReference type="Proteomes" id="UP000467840">
    <property type="component" value="Chromosome 14"/>
</dbReference>
<dbReference type="PROSITE" id="PS51257">
    <property type="entry name" value="PROKAR_LIPOPROTEIN"/>
    <property type="match status" value="1"/>
</dbReference>
<keyword evidence="3" id="KW-0378">Hydrolase</keyword>
<keyword evidence="5" id="KW-1015">Disulfide bond</keyword>
<dbReference type="InterPro" id="IPR038765">
    <property type="entry name" value="Papain-like_cys_pep_sf"/>
</dbReference>
<keyword evidence="8" id="KW-1185">Reference proteome</keyword>
<keyword evidence="2" id="KW-0645">Protease</keyword>
<comment type="similarity">
    <text evidence="1">Belongs to the peptidase C1 family.</text>
</comment>
<dbReference type="InterPro" id="IPR000668">
    <property type="entry name" value="Peptidase_C1A_C"/>
</dbReference>
<evidence type="ECO:0000256" key="1">
    <source>
        <dbReference type="ARBA" id="ARBA00008455"/>
    </source>
</evidence>
<evidence type="ECO:0000256" key="4">
    <source>
        <dbReference type="ARBA" id="ARBA00022807"/>
    </source>
</evidence>
<keyword evidence="4" id="KW-0788">Thiol protease</keyword>
<name>A0A6A6MJ69_HEVBR</name>
<dbReference type="AlphaFoldDB" id="A0A6A6MJ69"/>
<evidence type="ECO:0000313" key="7">
    <source>
        <dbReference type="EMBL" id="KAF2312438.1"/>
    </source>
</evidence>
<reference evidence="7 8" key="1">
    <citation type="journal article" date="2020" name="Mol. Plant">
        <title>The Chromosome-Based Rubber Tree Genome Provides New Insights into Spurge Genome Evolution and Rubber Biosynthesis.</title>
        <authorList>
            <person name="Liu J."/>
            <person name="Shi C."/>
            <person name="Shi C.C."/>
            <person name="Li W."/>
            <person name="Zhang Q.J."/>
            <person name="Zhang Y."/>
            <person name="Li K."/>
            <person name="Lu H.F."/>
            <person name="Shi C."/>
            <person name="Zhu S.T."/>
            <person name="Xiao Z.Y."/>
            <person name="Nan H."/>
            <person name="Yue Y."/>
            <person name="Zhu X.G."/>
            <person name="Wu Y."/>
            <person name="Hong X.N."/>
            <person name="Fan G.Y."/>
            <person name="Tong Y."/>
            <person name="Zhang D."/>
            <person name="Mao C.L."/>
            <person name="Liu Y.L."/>
            <person name="Hao S.J."/>
            <person name="Liu W.Q."/>
            <person name="Lv M.Q."/>
            <person name="Zhang H.B."/>
            <person name="Liu Y."/>
            <person name="Hu-Tang G.R."/>
            <person name="Wang J.P."/>
            <person name="Wang J.H."/>
            <person name="Sun Y.H."/>
            <person name="Ni S.B."/>
            <person name="Chen W.B."/>
            <person name="Zhang X.C."/>
            <person name="Jiao Y.N."/>
            <person name="Eichler E.E."/>
            <person name="Li G.H."/>
            <person name="Liu X."/>
            <person name="Gao L.Z."/>
        </authorList>
    </citation>
    <scope>NUCLEOTIDE SEQUENCE [LARGE SCALE GENOMIC DNA]</scope>
    <source>
        <strain evidence="8">cv. GT1</strain>
        <tissue evidence="7">Leaf</tissue>
    </source>
</reference>
<dbReference type="PANTHER" id="PTHR12411">
    <property type="entry name" value="CYSTEINE PROTEASE FAMILY C1-RELATED"/>
    <property type="match status" value="1"/>
</dbReference>
<comment type="caution">
    <text evidence="7">The sequence shown here is derived from an EMBL/GenBank/DDBJ whole genome shotgun (WGS) entry which is preliminary data.</text>
</comment>
<evidence type="ECO:0000256" key="5">
    <source>
        <dbReference type="ARBA" id="ARBA00023157"/>
    </source>
</evidence>
<dbReference type="InterPro" id="IPR025661">
    <property type="entry name" value="Pept_asp_AS"/>
</dbReference>
<dbReference type="InterPro" id="IPR039417">
    <property type="entry name" value="Peptidase_C1A_papain-like"/>
</dbReference>
<evidence type="ECO:0000256" key="2">
    <source>
        <dbReference type="ARBA" id="ARBA00022670"/>
    </source>
</evidence>
<dbReference type="GO" id="GO:0006508">
    <property type="term" value="P:proteolysis"/>
    <property type="evidence" value="ECO:0007669"/>
    <property type="project" value="UniProtKB-KW"/>
</dbReference>